<keyword evidence="4 8" id="KW-0812">Transmembrane</keyword>
<evidence type="ECO:0000256" key="6">
    <source>
        <dbReference type="ARBA" id="ARBA00023136"/>
    </source>
</evidence>
<keyword evidence="9" id="KW-0732">Signal</keyword>
<organism evidence="11 12">
    <name type="scientific">Prymnesium parvum</name>
    <name type="common">Toxic golden alga</name>
    <dbReference type="NCBI Taxonomy" id="97485"/>
    <lineage>
        <taxon>Eukaryota</taxon>
        <taxon>Haptista</taxon>
        <taxon>Haptophyta</taxon>
        <taxon>Prymnesiophyceae</taxon>
        <taxon>Prymnesiales</taxon>
        <taxon>Prymnesiaceae</taxon>
        <taxon>Prymnesium</taxon>
    </lineage>
</organism>
<dbReference type="InterPro" id="IPR004481">
    <property type="entry name" value="K/Na/Ca-exchanger"/>
</dbReference>
<feature type="transmembrane region" description="Helical" evidence="8">
    <location>
        <begin position="787"/>
        <end position="806"/>
    </location>
</feature>
<dbReference type="PANTHER" id="PTHR10846">
    <property type="entry name" value="SODIUM/POTASSIUM/CALCIUM EXCHANGER"/>
    <property type="match status" value="1"/>
</dbReference>
<dbReference type="Pfam" id="PF01699">
    <property type="entry name" value="Na_Ca_ex"/>
    <property type="match status" value="2"/>
</dbReference>
<name>A0AB34K4D0_PRYPA</name>
<dbReference type="InterPro" id="IPR004837">
    <property type="entry name" value="NaCa_Exmemb"/>
</dbReference>
<feature type="region of interest" description="Disordered" evidence="7">
    <location>
        <begin position="321"/>
        <end position="340"/>
    </location>
</feature>
<feature type="transmembrane region" description="Helical" evidence="8">
    <location>
        <begin position="811"/>
        <end position="831"/>
    </location>
</feature>
<keyword evidence="6 8" id="KW-0472">Membrane</keyword>
<feature type="domain" description="Sodium/calcium exchanger membrane region" evidence="10">
    <location>
        <begin position="651"/>
        <end position="830"/>
    </location>
</feature>
<evidence type="ECO:0000259" key="10">
    <source>
        <dbReference type="Pfam" id="PF01699"/>
    </source>
</evidence>
<feature type="transmembrane region" description="Helical" evidence="8">
    <location>
        <begin position="647"/>
        <end position="665"/>
    </location>
</feature>
<dbReference type="GO" id="GO:0008273">
    <property type="term" value="F:calcium, potassium:sodium antiporter activity"/>
    <property type="evidence" value="ECO:0007669"/>
    <property type="project" value="TreeGrafter"/>
</dbReference>
<gene>
    <name evidence="11" type="ORF">AB1Y20_000070</name>
</gene>
<dbReference type="GO" id="GO:0005886">
    <property type="term" value="C:plasma membrane"/>
    <property type="evidence" value="ECO:0007669"/>
    <property type="project" value="TreeGrafter"/>
</dbReference>
<feature type="transmembrane region" description="Helical" evidence="8">
    <location>
        <begin position="173"/>
        <end position="197"/>
    </location>
</feature>
<evidence type="ECO:0000256" key="9">
    <source>
        <dbReference type="SAM" id="SignalP"/>
    </source>
</evidence>
<comment type="similarity">
    <text evidence="2">Belongs to the Ca(2+):cation antiporter (CaCA) (TC 2.A.19) family. SLC24A subfamily.</text>
</comment>
<feature type="region of interest" description="Disordered" evidence="7">
    <location>
        <begin position="383"/>
        <end position="414"/>
    </location>
</feature>
<proteinExistence type="inferred from homology"/>
<comment type="caution">
    <text evidence="11">The sequence shown here is derived from an EMBL/GenBank/DDBJ whole genome shotgun (WGS) entry which is preliminary data.</text>
</comment>
<dbReference type="AlphaFoldDB" id="A0AB34K4D0"/>
<evidence type="ECO:0000256" key="7">
    <source>
        <dbReference type="SAM" id="MobiDB-lite"/>
    </source>
</evidence>
<feature type="transmembrane region" description="Helical" evidence="8">
    <location>
        <begin position="685"/>
        <end position="704"/>
    </location>
</feature>
<evidence type="ECO:0000256" key="2">
    <source>
        <dbReference type="ARBA" id="ARBA00005364"/>
    </source>
</evidence>
<evidence type="ECO:0000256" key="5">
    <source>
        <dbReference type="ARBA" id="ARBA00022989"/>
    </source>
</evidence>
<feature type="transmembrane region" description="Helical" evidence="8">
    <location>
        <begin position="209"/>
        <end position="230"/>
    </location>
</feature>
<dbReference type="GO" id="GO:0006874">
    <property type="term" value="P:intracellular calcium ion homeostasis"/>
    <property type="evidence" value="ECO:0007669"/>
    <property type="project" value="TreeGrafter"/>
</dbReference>
<dbReference type="Proteomes" id="UP001515480">
    <property type="component" value="Unassembled WGS sequence"/>
</dbReference>
<evidence type="ECO:0000256" key="1">
    <source>
        <dbReference type="ARBA" id="ARBA00004141"/>
    </source>
</evidence>
<comment type="subcellular location">
    <subcellularLocation>
        <location evidence="1">Membrane</location>
        <topology evidence="1">Multi-pass membrane protein</topology>
    </subcellularLocation>
</comment>
<reference evidence="11 12" key="1">
    <citation type="journal article" date="2024" name="Science">
        <title>Giant polyketide synthase enzymes in the biosynthesis of giant marine polyether toxins.</title>
        <authorList>
            <person name="Fallon T.R."/>
            <person name="Shende V.V."/>
            <person name="Wierzbicki I.H."/>
            <person name="Pendleton A.L."/>
            <person name="Watervoot N.F."/>
            <person name="Auber R.P."/>
            <person name="Gonzalez D.J."/>
            <person name="Wisecaver J.H."/>
            <person name="Moore B.S."/>
        </authorList>
    </citation>
    <scope>NUCLEOTIDE SEQUENCE [LARGE SCALE GENOMIC DNA]</scope>
    <source>
        <strain evidence="11 12">12B1</strain>
    </source>
</reference>
<dbReference type="GO" id="GO:0005262">
    <property type="term" value="F:calcium channel activity"/>
    <property type="evidence" value="ECO:0007669"/>
    <property type="project" value="TreeGrafter"/>
</dbReference>
<dbReference type="PANTHER" id="PTHR10846:SF8">
    <property type="entry name" value="INNER MEMBRANE PROTEIN YRBG"/>
    <property type="match status" value="1"/>
</dbReference>
<feature type="transmembrane region" description="Helical" evidence="8">
    <location>
        <begin position="133"/>
        <end position="152"/>
    </location>
</feature>
<evidence type="ECO:0000313" key="11">
    <source>
        <dbReference type="EMBL" id="KAL1529110.1"/>
    </source>
</evidence>
<keyword evidence="12" id="KW-1185">Reference proteome</keyword>
<keyword evidence="3" id="KW-0813">Transport</keyword>
<dbReference type="EMBL" id="JBGBPQ010000001">
    <property type="protein sequence ID" value="KAL1529110.1"/>
    <property type="molecule type" value="Genomic_DNA"/>
</dbReference>
<evidence type="ECO:0000256" key="4">
    <source>
        <dbReference type="ARBA" id="ARBA00022692"/>
    </source>
</evidence>
<feature type="transmembrane region" description="Helical" evidence="8">
    <location>
        <begin position="242"/>
        <end position="260"/>
    </location>
</feature>
<keyword evidence="3" id="KW-0050">Antiport</keyword>
<evidence type="ECO:0000313" key="12">
    <source>
        <dbReference type="Proteomes" id="UP001515480"/>
    </source>
</evidence>
<feature type="transmembrane region" description="Helical" evidence="8">
    <location>
        <begin position="716"/>
        <end position="734"/>
    </location>
</feature>
<feature type="signal peptide" evidence="9">
    <location>
        <begin position="1"/>
        <end position="16"/>
    </location>
</feature>
<accession>A0AB34K4D0</accession>
<feature type="transmembrane region" description="Helical" evidence="8">
    <location>
        <begin position="266"/>
        <end position="283"/>
    </location>
</feature>
<feature type="chain" id="PRO_5044339096" description="Sodium/calcium exchanger membrane region domain-containing protein" evidence="9">
    <location>
        <begin position="17"/>
        <end position="849"/>
    </location>
</feature>
<dbReference type="InterPro" id="IPR044880">
    <property type="entry name" value="NCX_ion-bd_dom_sf"/>
</dbReference>
<keyword evidence="5 8" id="KW-1133">Transmembrane helix</keyword>
<evidence type="ECO:0000256" key="8">
    <source>
        <dbReference type="SAM" id="Phobius"/>
    </source>
</evidence>
<evidence type="ECO:0000256" key="3">
    <source>
        <dbReference type="ARBA" id="ARBA00022449"/>
    </source>
</evidence>
<protein>
    <recommendedName>
        <fullName evidence="10">Sodium/calcium exchanger membrane region domain-containing protein</fullName>
    </recommendedName>
</protein>
<sequence length="849" mass="92443">MGRTLLLLLGAHTVGAQIFGATCSYFDREGNPVNETYALSQGFRRLCVPAQCPSPELKRGDDLYVYTKDNQSLKWHPGFGGYFYEQICETCHTDDASIEQHRKGGDKLARDYEKGCAAMYPLPDLLQSTCQSLIPLWVILILYIFWALALVCEEFLQPAISILCTKLDIPDNVAGATLLAAGCNAPELFASVIAIFISNSPVGVGTVVGSAPFNVCCITGGSALAIGGALALDPWLMGRETIGLLVPAVLFLVFMDDYLILWWEALILVVYYVFIYVPVLCYFDNVKASIIRACLCLVGGSPPVIPDDQLPRIGMSPAASFSRPGLSGREGLDQPSASASASGVRRTFTATLSQTLSSTLASSTRITFDVPSQQATLTWKRMTEASARLSSEKGTSSKPYEPQPSEPQPSSLSTELGAELMPVSSTVTVGESVDLALDSATRQNITTWEALAAECRNRAEGYTPGLNQPLSGVLLKKSRFYTKVHVTRLKWQARHFIIDSHQTNPCRYSRVDKKGMVVNEKKFVTVPLHLVSSIERASLVEVHLVTPGHIYKFRVINADRDEQSAGATAQMWFDRFVVAIDEVRKAAAAPLLLGGEEEDDEGHGAWDRPSEDAGALGKAMFYATFPLKWCIFMTTPFVMHKSQEHKYIRCALISSLWLAVLAFGMTECVEYLGCAIAIEPTAMGLSLGAIGTSFPNLYASILIARAGDGVTAVCQAIASNTFNICIGLALFWLLKTIGLTSCNYGSDGRSHQAPCNGCYGPVGTVPLCPYLDGENNMYGSSSGSTKGAILVVFVWMAFFVLTMVVFKSHVYFKSACFMFSMYIVYMIYQILNAYGVPITLCVDPLNICI</sequence>
<dbReference type="Gene3D" id="1.20.1420.30">
    <property type="entry name" value="NCX, central ion-binding region"/>
    <property type="match status" value="2"/>
</dbReference>
<feature type="domain" description="Sodium/calcium exchanger membrane region" evidence="10">
    <location>
        <begin position="138"/>
        <end position="276"/>
    </location>
</feature>